<proteinExistence type="predicted"/>
<sequence>MTALAEPQSGAYQPHLPIPHPRTPYPPQTGGVVWQPPGEQQRAREAADAETLVRQNLEWSLFERAHALSARHASAAWERRFNRPLVPYALAALFRQRTPDGNSMVVTAATRLWLAGPEPSDPVDLLAALVQIARTRDPRRPWDVRTALANRHDVPDEAAYTGLAFSSLDTRTGTFAQACATARSELQIPGTILYLAGDPAMPGGQRALVADRRGTDGHNALTISSHEALSTPVILSRWPYTRVALSLLYERSGYGRVLQAMTELDREIHAADAQRRVTGTDTSSWWKGV</sequence>
<gene>
    <name evidence="2" type="ORF">ACFO0C_15410</name>
</gene>
<reference evidence="3" key="1">
    <citation type="journal article" date="2019" name="Int. J. Syst. Evol. Microbiol.">
        <title>The Global Catalogue of Microorganisms (GCM) 10K type strain sequencing project: providing services to taxonomists for standard genome sequencing and annotation.</title>
        <authorList>
            <consortium name="The Broad Institute Genomics Platform"/>
            <consortium name="The Broad Institute Genome Sequencing Center for Infectious Disease"/>
            <person name="Wu L."/>
            <person name="Ma J."/>
        </authorList>
    </citation>
    <scope>NUCLEOTIDE SEQUENCE [LARGE SCALE GENOMIC DNA]</scope>
    <source>
        <strain evidence="3">TBRC 5832</strain>
    </source>
</reference>
<dbReference type="Proteomes" id="UP001595867">
    <property type="component" value="Unassembled WGS sequence"/>
</dbReference>
<evidence type="ECO:0000313" key="3">
    <source>
        <dbReference type="Proteomes" id="UP001595867"/>
    </source>
</evidence>
<evidence type="ECO:0000256" key="1">
    <source>
        <dbReference type="SAM" id="MobiDB-lite"/>
    </source>
</evidence>
<accession>A0ABV8IQQ8</accession>
<feature type="region of interest" description="Disordered" evidence="1">
    <location>
        <begin position="1"/>
        <end position="29"/>
    </location>
</feature>
<evidence type="ECO:0000313" key="2">
    <source>
        <dbReference type="EMBL" id="MFC4066321.1"/>
    </source>
</evidence>
<protein>
    <submittedName>
        <fullName evidence="2">Uncharacterized protein</fullName>
    </submittedName>
</protein>
<dbReference type="RefSeq" id="WP_378067290.1">
    <property type="nucleotide sequence ID" value="NZ_JBHSBL010000015.1"/>
</dbReference>
<organism evidence="2 3">
    <name type="scientific">Actinoplanes subglobosus</name>
    <dbReference type="NCBI Taxonomy" id="1547892"/>
    <lineage>
        <taxon>Bacteria</taxon>
        <taxon>Bacillati</taxon>
        <taxon>Actinomycetota</taxon>
        <taxon>Actinomycetes</taxon>
        <taxon>Micromonosporales</taxon>
        <taxon>Micromonosporaceae</taxon>
        <taxon>Actinoplanes</taxon>
    </lineage>
</organism>
<keyword evidence="3" id="KW-1185">Reference proteome</keyword>
<name>A0ABV8IQQ8_9ACTN</name>
<feature type="compositionally biased region" description="Pro residues" evidence="1">
    <location>
        <begin position="16"/>
        <end position="27"/>
    </location>
</feature>
<comment type="caution">
    <text evidence="2">The sequence shown here is derived from an EMBL/GenBank/DDBJ whole genome shotgun (WGS) entry which is preliminary data.</text>
</comment>
<dbReference type="EMBL" id="JBHSBL010000015">
    <property type="protein sequence ID" value="MFC4066321.1"/>
    <property type="molecule type" value="Genomic_DNA"/>
</dbReference>